<comment type="caution">
    <text evidence="1">The sequence shown here is derived from an EMBL/GenBank/DDBJ whole genome shotgun (WGS) entry which is preliminary data.</text>
</comment>
<dbReference type="EMBL" id="SWMS01000024">
    <property type="protein sequence ID" value="TKG63096.1"/>
    <property type="molecule type" value="Genomic_DNA"/>
</dbReference>
<proteinExistence type="predicted"/>
<organism evidence="1 2">
    <name type="scientific">Prauserella endophytica</name>
    <dbReference type="NCBI Taxonomy" id="1592324"/>
    <lineage>
        <taxon>Bacteria</taxon>
        <taxon>Bacillati</taxon>
        <taxon>Actinomycetota</taxon>
        <taxon>Actinomycetes</taxon>
        <taxon>Pseudonocardiales</taxon>
        <taxon>Pseudonocardiaceae</taxon>
        <taxon>Prauserella</taxon>
        <taxon>Prauserella coralliicola group</taxon>
    </lineage>
</organism>
<keyword evidence="2" id="KW-1185">Reference proteome</keyword>
<name>A0ABY2RW81_9PSEU</name>
<accession>A0ABY2RW81</accession>
<evidence type="ECO:0000313" key="2">
    <source>
        <dbReference type="Proteomes" id="UP000309992"/>
    </source>
</evidence>
<evidence type="ECO:0000313" key="1">
    <source>
        <dbReference type="EMBL" id="TKG63096.1"/>
    </source>
</evidence>
<dbReference type="Proteomes" id="UP000309992">
    <property type="component" value="Unassembled WGS sequence"/>
</dbReference>
<sequence length="89" mass="10148">MANVREIPAGSGINGRPILDHDPDTRHIAYHRDGVWFTWCGERVPEDHMCPSEREQQARQRHRGPLRNCTDCHDRYLRGDPASVTASGD</sequence>
<reference evidence="1 2" key="1">
    <citation type="journal article" date="2015" name="Antonie Van Leeuwenhoek">
        <title>Prauserella endophytica sp. nov., an endophytic actinobacterium isolated from Tamarix taklamakanensis.</title>
        <authorList>
            <person name="Liu J.M."/>
            <person name="Habden X."/>
            <person name="Guo L."/>
            <person name="Tuo L."/>
            <person name="Jiang Z.K."/>
            <person name="Liu S.W."/>
            <person name="Liu X.F."/>
            <person name="Chen L."/>
            <person name="Li R.F."/>
            <person name="Zhang Y.Q."/>
            <person name="Sun C.H."/>
        </authorList>
    </citation>
    <scope>NUCLEOTIDE SEQUENCE [LARGE SCALE GENOMIC DNA]</scope>
    <source>
        <strain evidence="1 2">CGMCC 4.7182</strain>
    </source>
</reference>
<protein>
    <submittedName>
        <fullName evidence="1">Uncharacterized protein</fullName>
    </submittedName>
</protein>
<dbReference type="RefSeq" id="WP_137096701.1">
    <property type="nucleotide sequence ID" value="NZ_SWMS01000024.1"/>
</dbReference>
<gene>
    <name evidence="1" type="ORF">FCN18_30460</name>
</gene>